<dbReference type="EMBL" id="JH000016">
    <property type="protein sequence ID" value="EGW01469.1"/>
    <property type="molecule type" value="Genomic_DNA"/>
</dbReference>
<evidence type="ECO:0000313" key="2">
    <source>
        <dbReference type="EMBL" id="EGW01469.1"/>
    </source>
</evidence>
<dbReference type="Proteomes" id="UP000001075">
    <property type="component" value="Unassembled WGS sequence"/>
</dbReference>
<dbReference type="AlphaFoldDB" id="G3GT40"/>
<accession>G3GT40</accession>
<organism evidence="2 3">
    <name type="scientific">Cricetulus griseus</name>
    <name type="common">Chinese hamster</name>
    <name type="synonym">Cricetulus barabensis griseus</name>
    <dbReference type="NCBI Taxonomy" id="10029"/>
    <lineage>
        <taxon>Eukaryota</taxon>
        <taxon>Metazoa</taxon>
        <taxon>Chordata</taxon>
        <taxon>Craniata</taxon>
        <taxon>Vertebrata</taxon>
        <taxon>Euteleostomi</taxon>
        <taxon>Mammalia</taxon>
        <taxon>Eutheria</taxon>
        <taxon>Euarchontoglires</taxon>
        <taxon>Glires</taxon>
        <taxon>Rodentia</taxon>
        <taxon>Myomorpha</taxon>
        <taxon>Muroidea</taxon>
        <taxon>Cricetidae</taxon>
        <taxon>Cricetinae</taxon>
        <taxon>Cricetulus</taxon>
    </lineage>
</organism>
<name>G3GT40_CRIGR</name>
<reference evidence="3" key="1">
    <citation type="journal article" date="2011" name="Nat. Biotechnol.">
        <title>The genomic sequence of the Chinese hamster ovary (CHO)-K1 cell line.</title>
        <authorList>
            <person name="Xu X."/>
            <person name="Nagarajan H."/>
            <person name="Lewis N.E."/>
            <person name="Pan S."/>
            <person name="Cai Z."/>
            <person name="Liu X."/>
            <person name="Chen W."/>
            <person name="Xie M."/>
            <person name="Wang W."/>
            <person name="Hammond S."/>
            <person name="Andersen M.R."/>
            <person name="Neff N."/>
            <person name="Passarelli B."/>
            <person name="Koh W."/>
            <person name="Fan H.C."/>
            <person name="Wang J."/>
            <person name="Gui Y."/>
            <person name="Lee K.H."/>
            <person name="Betenbaugh M.J."/>
            <person name="Quake S.R."/>
            <person name="Famili I."/>
            <person name="Palsson B.O."/>
            <person name="Wang J."/>
        </authorList>
    </citation>
    <scope>NUCLEOTIDE SEQUENCE [LARGE SCALE GENOMIC DNA]</scope>
    <source>
        <strain evidence="3">CHO K1 cell line</strain>
    </source>
</reference>
<protein>
    <submittedName>
        <fullName evidence="2">Uncharacterized protein</fullName>
    </submittedName>
</protein>
<feature type="region of interest" description="Disordered" evidence="1">
    <location>
        <begin position="1"/>
        <end position="36"/>
    </location>
</feature>
<dbReference type="InParanoid" id="G3GT40"/>
<sequence length="57" mass="5932">MASYMGCVPNPEPSTAAFPAESKAPGQSSKQKEGKGEDYNSVALLFHTELGGVCLLS</sequence>
<gene>
    <name evidence="2" type="ORF">I79_000814</name>
</gene>
<evidence type="ECO:0000256" key="1">
    <source>
        <dbReference type="SAM" id="MobiDB-lite"/>
    </source>
</evidence>
<proteinExistence type="predicted"/>
<evidence type="ECO:0000313" key="3">
    <source>
        <dbReference type="Proteomes" id="UP000001075"/>
    </source>
</evidence>